<comment type="similarity">
    <text evidence="9">Belongs to the SecE/SEC61-gamma family.</text>
</comment>
<dbReference type="NCBIfam" id="TIGR00964">
    <property type="entry name" value="secE_bact"/>
    <property type="match status" value="1"/>
</dbReference>
<feature type="compositionally biased region" description="Low complexity" evidence="10">
    <location>
        <begin position="43"/>
        <end position="61"/>
    </location>
</feature>
<evidence type="ECO:0000256" key="9">
    <source>
        <dbReference type="HAMAP-Rule" id="MF_00422"/>
    </source>
</evidence>
<dbReference type="InterPro" id="IPR038379">
    <property type="entry name" value="SecE_sf"/>
</dbReference>
<comment type="function">
    <text evidence="9">Essential subunit of the Sec protein translocation channel SecYEG. Clamps together the 2 halves of SecY. May contact the channel plug during translocation.</text>
</comment>
<evidence type="ECO:0000256" key="8">
    <source>
        <dbReference type="ARBA" id="ARBA00023136"/>
    </source>
</evidence>
<dbReference type="InterPro" id="IPR005807">
    <property type="entry name" value="SecE_bac"/>
</dbReference>
<dbReference type="GO" id="GO:0009306">
    <property type="term" value="P:protein secretion"/>
    <property type="evidence" value="ECO:0007669"/>
    <property type="project" value="UniProtKB-UniRule"/>
</dbReference>
<dbReference type="OrthoDB" id="9805743at2"/>
<dbReference type="PANTHER" id="PTHR33910:SF1">
    <property type="entry name" value="PROTEIN TRANSLOCASE SUBUNIT SECE"/>
    <property type="match status" value="1"/>
</dbReference>
<evidence type="ECO:0000256" key="2">
    <source>
        <dbReference type="ARBA" id="ARBA00022448"/>
    </source>
</evidence>
<comment type="subunit">
    <text evidence="9">Component of the Sec protein translocase complex. Heterotrimer consisting of SecY, SecE and SecG subunits. The heterotrimers can form oligomers, although 1 heterotrimer is thought to be able to translocate proteins. Interacts with the ribosome. Interacts with SecDF, and other proteins may be involved. Interacts with SecA.</text>
</comment>
<evidence type="ECO:0000256" key="5">
    <source>
        <dbReference type="ARBA" id="ARBA00022927"/>
    </source>
</evidence>
<dbReference type="Pfam" id="PF00584">
    <property type="entry name" value="SecE"/>
    <property type="match status" value="1"/>
</dbReference>
<evidence type="ECO:0000256" key="7">
    <source>
        <dbReference type="ARBA" id="ARBA00023010"/>
    </source>
</evidence>
<dbReference type="Proteomes" id="UP000054357">
    <property type="component" value="Unassembled WGS sequence"/>
</dbReference>
<dbReference type="GO" id="GO:0006605">
    <property type="term" value="P:protein targeting"/>
    <property type="evidence" value="ECO:0007669"/>
    <property type="project" value="UniProtKB-UniRule"/>
</dbReference>
<dbReference type="GO" id="GO:0065002">
    <property type="term" value="P:intracellular protein transmembrane transport"/>
    <property type="evidence" value="ECO:0007669"/>
    <property type="project" value="UniProtKB-UniRule"/>
</dbReference>
<sequence length="143" mass="15543">MSDDGEKDNGADEQRSSRPESAASRRARRRPAEGKGEPGGKSGAANGKGSVKGKSAGSSPPGRKDSGGPTQTKRDRGEPRQPLPKRIVRYLREVVAELRKVIWPTRKQMVTYTIVVIVFVIFMVSLVALLDWGFGKAMFALFG</sequence>
<keyword evidence="7 9" id="KW-0811">Translocation</keyword>
<dbReference type="GO" id="GO:0043952">
    <property type="term" value="P:protein transport by the Sec complex"/>
    <property type="evidence" value="ECO:0007669"/>
    <property type="project" value="UniProtKB-UniRule"/>
</dbReference>
<accession>W9DM18</accession>
<protein>
    <recommendedName>
        <fullName evidence="9">Protein translocase subunit SecE</fullName>
    </recommendedName>
</protein>
<organism evidence="11 12">
    <name type="scientific">Haloechinothrix halophila YIM 93223</name>
    <dbReference type="NCBI Taxonomy" id="592678"/>
    <lineage>
        <taxon>Bacteria</taxon>
        <taxon>Bacillati</taxon>
        <taxon>Actinomycetota</taxon>
        <taxon>Actinomycetes</taxon>
        <taxon>Pseudonocardiales</taxon>
        <taxon>Pseudonocardiaceae</taxon>
        <taxon>Haloechinothrix</taxon>
    </lineage>
</organism>
<reference evidence="11 12" key="1">
    <citation type="submission" date="2013-08" db="EMBL/GenBank/DDBJ databases">
        <authorList>
            <consortium name="DOE Joint Genome Institute"/>
            <person name="Klenk H.-P."/>
            <person name="Huntemann M."/>
            <person name="Han J."/>
            <person name="Chen A."/>
            <person name="Kyrpides N."/>
            <person name="Mavromatis K."/>
            <person name="Markowitz V."/>
            <person name="Palaniappan K."/>
            <person name="Ivanova N."/>
            <person name="Schaumberg A."/>
            <person name="Pati A."/>
            <person name="Liolios K."/>
            <person name="Nordberg H.P."/>
            <person name="Cantor M.N."/>
            <person name="Hua S.X."/>
            <person name="Woyke T."/>
        </authorList>
    </citation>
    <scope>NUCLEOTIDE SEQUENCE [LARGE SCALE GENOMIC DNA]</scope>
    <source>
        <strain evidence="11 12">YIM 93223</strain>
    </source>
</reference>
<evidence type="ECO:0000313" key="11">
    <source>
        <dbReference type="EMBL" id="ETA66449.1"/>
    </source>
</evidence>
<dbReference type="HOGENOM" id="CLU_113663_1_2_11"/>
<dbReference type="GO" id="GO:0005886">
    <property type="term" value="C:plasma membrane"/>
    <property type="evidence" value="ECO:0007669"/>
    <property type="project" value="UniProtKB-SubCell"/>
</dbReference>
<evidence type="ECO:0000256" key="6">
    <source>
        <dbReference type="ARBA" id="ARBA00022989"/>
    </source>
</evidence>
<dbReference type="PROSITE" id="PS01067">
    <property type="entry name" value="SECE_SEC61G"/>
    <property type="match status" value="1"/>
</dbReference>
<dbReference type="AlphaFoldDB" id="W9DM18"/>
<evidence type="ECO:0000256" key="10">
    <source>
        <dbReference type="SAM" id="MobiDB-lite"/>
    </source>
</evidence>
<feature type="transmembrane region" description="Helical" evidence="9">
    <location>
        <begin position="109"/>
        <end position="130"/>
    </location>
</feature>
<evidence type="ECO:0000256" key="4">
    <source>
        <dbReference type="ARBA" id="ARBA00022692"/>
    </source>
</evidence>
<evidence type="ECO:0000256" key="3">
    <source>
        <dbReference type="ARBA" id="ARBA00022475"/>
    </source>
</evidence>
<keyword evidence="6 9" id="KW-1133">Transmembrane helix</keyword>
<gene>
    <name evidence="9" type="primary">secE</name>
    <name evidence="11" type="ORF">AmyhaDRAFT_0204</name>
</gene>
<dbReference type="Gene3D" id="1.20.5.1030">
    <property type="entry name" value="Preprotein translocase secy subunit"/>
    <property type="match status" value="1"/>
</dbReference>
<feature type="region of interest" description="Disordered" evidence="10">
    <location>
        <begin position="1"/>
        <end position="84"/>
    </location>
</feature>
<name>W9DM18_9PSEU</name>
<dbReference type="GO" id="GO:0008320">
    <property type="term" value="F:protein transmembrane transporter activity"/>
    <property type="evidence" value="ECO:0007669"/>
    <property type="project" value="UniProtKB-UniRule"/>
</dbReference>
<dbReference type="RefSeq" id="WP_034267018.1">
    <property type="nucleotide sequence ID" value="NZ_KI632509.1"/>
</dbReference>
<dbReference type="HAMAP" id="MF_00422">
    <property type="entry name" value="SecE"/>
    <property type="match status" value="1"/>
</dbReference>
<keyword evidence="4 9" id="KW-0812">Transmembrane</keyword>
<keyword evidence="5 9" id="KW-0653">Protein transport</keyword>
<dbReference type="PANTHER" id="PTHR33910">
    <property type="entry name" value="PROTEIN TRANSLOCASE SUBUNIT SECE"/>
    <property type="match status" value="1"/>
</dbReference>
<dbReference type="PATRIC" id="fig|592678.3.peg.210"/>
<dbReference type="EMBL" id="AZAK01000001">
    <property type="protein sequence ID" value="ETA66449.1"/>
    <property type="molecule type" value="Genomic_DNA"/>
</dbReference>
<evidence type="ECO:0000256" key="1">
    <source>
        <dbReference type="ARBA" id="ARBA00004370"/>
    </source>
</evidence>
<keyword evidence="8 9" id="KW-0472">Membrane</keyword>
<evidence type="ECO:0000313" key="12">
    <source>
        <dbReference type="Proteomes" id="UP000054357"/>
    </source>
</evidence>
<keyword evidence="12" id="KW-1185">Reference proteome</keyword>
<proteinExistence type="inferred from homology"/>
<dbReference type="InterPro" id="IPR001901">
    <property type="entry name" value="Translocase_SecE/Sec61-g"/>
</dbReference>
<feature type="compositionally biased region" description="Basic and acidic residues" evidence="10">
    <location>
        <begin position="7"/>
        <end position="18"/>
    </location>
</feature>
<comment type="caution">
    <text evidence="11">The sequence shown here is derived from an EMBL/GenBank/DDBJ whole genome shotgun (WGS) entry which is preliminary data.</text>
</comment>
<keyword evidence="2 9" id="KW-0813">Transport</keyword>
<comment type="subcellular location">
    <subcellularLocation>
        <location evidence="9">Cell membrane</location>
        <topology evidence="9">Single-pass membrane protein</topology>
    </subcellularLocation>
    <subcellularLocation>
        <location evidence="1">Membrane</location>
    </subcellularLocation>
</comment>
<feature type="compositionally biased region" description="Basic and acidic residues" evidence="10">
    <location>
        <begin position="62"/>
        <end position="79"/>
    </location>
</feature>
<keyword evidence="3 9" id="KW-1003">Cell membrane</keyword>